<evidence type="ECO:0000256" key="1">
    <source>
        <dbReference type="ARBA" id="ARBA00004370"/>
    </source>
</evidence>
<evidence type="ECO:0000313" key="8">
    <source>
        <dbReference type="Proteomes" id="UP000784294"/>
    </source>
</evidence>
<dbReference type="AlphaFoldDB" id="A0A448WIU1"/>
<dbReference type="GO" id="GO:0005254">
    <property type="term" value="F:chloride channel activity"/>
    <property type="evidence" value="ECO:0007669"/>
    <property type="project" value="UniProtKB-KW"/>
</dbReference>
<comment type="function">
    <text evidence="6">Forms chloride channels.</text>
</comment>
<reference evidence="7" key="1">
    <citation type="submission" date="2018-11" db="EMBL/GenBank/DDBJ databases">
        <authorList>
            <consortium name="Pathogen Informatics"/>
        </authorList>
    </citation>
    <scope>NUCLEOTIDE SEQUENCE</scope>
</reference>
<dbReference type="InterPro" id="IPR000615">
    <property type="entry name" value="Bestrophin"/>
</dbReference>
<dbReference type="Proteomes" id="UP000784294">
    <property type="component" value="Unassembled WGS sequence"/>
</dbReference>
<comment type="caution">
    <text evidence="7">The sequence shown here is derived from an EMBL/GenBank/DDBJ whole genome shotgun (WGS) entry which is preliminary data.</text>
</comment>
<dbReference type="PANTHER" id="PTHR10736">
    <property type="entry name" value="BESTROPHIN"/>
    <property type="match status" value="1"/>
</dbReference>
<feature type="transmembrane region" description="Helical" evidence="6">
    <location>
        <begin position="111"/>
        <end position="134"/>
    </location>
</feature>
<keyword evidence="8" id="KW-1185">Reference proteome</keyword>
<keyword evidence="6" id="KW-0868">Chloride</keyword>
<accession>A0A448WIU1</accession>
<evidence type="ECO:0000256" key="6">
    <source>
        <dbReference type="RuleBase" id="RU363126"/>
    </source>
</evidence>
<gene>
    <name evidence="7" type="ORF">PXEA_LOCUS6222</name>
</gene>
<keyword evidence="6" id="KW-0869">Chloride channel</keyword>
<keyword evidence="6" id="KW-0813">Transport</keyword>
<dbReference type="GO" id="GO:0034707">
    <property type="term" value="C:chloride channel complex"/>
    <property type="evidence" value="ECO:0007669"/>
    <property type="project" value="UniProtKB-KW"/>
</dbReference>
<evidence type="ECO:0000313" key="7">
    <source>
        <dbReference type="EMBL" id="VEL12782.1"/>
    </source>
</evidence>
<comment type="similarity">
    <text evidence="5 6">Belongs to the anion channel-forming bestrophin (TC 1.A.46) family. Calcium-sensitive chloride channel subfamily.</text>
</comment>
<dbReference type="InterPro" id="IPR021134">
    <property type="entry name" value="Bestrophin-like"/>
</dbReference>
<dbReference type="Pfam" id="PF01062">
    <property type="entry name" value="Bestrophin"/>
    <property type="match status" value="1"/>
</dbReference>
<keyword evidence="6" id="KW-1003">Cell membrane</keyword>
<keyword evidence="2 6" id="KW-0812">Transmembrane</keyword>
<evidence type="ECO:0000256" key="5">
    <source>
        <dbReference type="ARBA" id="ARBA00034769"/>
    </source>
</evidence>
<name>A0A448WIU1_9PLAT</name>
<keyword evidence="6" id="KW-0407">Ion channel</keyword>
<evidence type="ECO:0000256" key="2">
    <source>
        <dbReference type="ARBA" id="ARBA00022692"/>
    </source>
</evidence>
<sequence>MTSHRRGDDRLPFPITLSACRPTGPISSTVAKPYSDEMSPSSRPFISLNERVAFLRLLLRWQGSIWNLLLVDLVIFLVAYVTISLVYHFLLVHHTVGRAIFEAVVRHAQRVASIVPVTFLLGFFVSTILQRWWIFVHKLPLMSGPAFVMHAYVGSDEQALTRIGFRIRRSLTRYMNLAWILAMIGLSWEVKNRFKPRLTDAELAASPSGLGSRRRHVGLSSTGGGRVVDSLVVRGKEIDEGNTRLDTRYGAGGDKEAGLGAEATAAATAQKTGSLRRYEAGRTERASITGSGASLPLSTPSAIRGCKPPRVSVARCMELINADPQVRRHFGQLITQEEIDVFVKREHMIGIETG</sequence>
<dbReference type="OrthoDB" id="201595at2759"/>
<keyword evidence="6" id="KW-0406">Ion transport</keyword>
<proteinExistence type="inferred from homology"/>
<organism evidence="7 8">
    <name type="scientific">Protopolystoma xenopodis</name>
    <dbReference type="NCBI Taxonomy" id="117903"/>
    <lineage>
        <taxon>Eukaryota</taxon>
        <taxon>Metazoa</taxon>
        <taxon>Spiralia</taxon>
        <taxon>Lophotrochozoa</taxon>
        <taxon>Platyhelminthes</taxon>
        <taxon>Monogenea</taxon>
        <taxon>Polyopisthocotylea</taxon>
        <taxon>Polystomatidea</taxon>
        <taxon>Polystomatidae</taxon>
        <taxon>Protopolystoma</taxon>
    </lineage>
</organism>
<evidence type="ECO:0000256" key="4">
    <source>
        <dbReference type="ARBA" id="ARBA00023136"/>
    </source>
</evidence>
<dbReference type="EMBL" id="CAAALY010015820">
    <property type="protein sequence ID" value="VEL12782.1"/>
    <property type="molecule type" value="Genomic_DNA"/>
</dbReference>
<dbReference type="GO" id="GO:0005886">
    <property type="term" value="C:plasma membrane"/>
    <property type="evidence" value="ECO:0007669"/>
    <property type="project" value="UniProtKB-SubCell"/>
</dbReference>
<keyword evidence="3 6" id="KW-1133">Transmembrane helix</keyword>
<comment type="subcellular location">
    <subcellularLocation>
        <location evidence="6">Cell membrane</location>
        <topology evidence="6">Multi-pass membrane protein</topology>
    </subcellularLocation>
    <subcellularLocation>
        <location evidence="1">Membrane</location>
    </subcellularLocation>
</comment>
<evidence type="ECO:0000256" key="3">
    <source>
        <dbReference type="ARBA" id="ARBA00022989"/>
    </source>
</evidence>
<feature type="transmembrane region" description="Helical" evidence="6">
    <location>
        <begin position="65"/>
        <end position="91"/>
    </location>
</feature>
<protein>
    <recommendedName>
        <fullName evidence="6">Bestrophin homolog</fullName>
    </recommendedName>
</protein>
<keyword evidence="4 6" id="KW-0472">Membrane</keyword>